<dbReference type="InterPro" id="IPR013842">
    <property type="entry name" value="LepA_CTD"/>
</dbReference>
<dbReference type="CDD" id="cd03699">
    <property type="entry name" value="EF4_II"/>
    <property type="match status" value="1"/>
</dbReference>
<dbReference type="InterPro" id="IPR005225">
    <property type="entry name" value="Small_GTP-bd"/>
</dbReference>
<dbReference type="InterPro" id="IPR027417">
    <property type="entry name" value="P-loop_NTPase"/>
</dbReference>
<feature type="domain" description="Tr-type G" evidence="9">
    <location>
        <begin position="5"/>
        <end position="187"/>
    </location>
</feature>
<dbReference type="SUPFAM" id="SSF54980">
    <property type="entry name" value="EF-G C-terminal domain-like"/>
    <property type="match status" value="2"/>
</dbReference>
<evidence type="ECO:0000256" key="8">
    <source>
        <dbReference type="HAMAP-Rule" id="MF_00071"/>
    </source>
</evidence>
<sequence length="605" mass="67253">MTELSHIRNFSIIAHIDHGKSTLADRLIQHTGGLSEREMSAQVLDNMDIEKERGITIKAQTVRLDYTAKDGQKYELNLMDTPGHVDFAYEVSRSLAACEGALLVVDAAQGVEAQTLANVYQSIEHDHEIVPVINKIDLPAADVDKVKAEIEEIIGLPADDAVLTSAKSGIGIAEVLESIVTRIPPPKGDRNAPLKAMLVDSWYDPYLGVVILVRVIDGAIRKGQQVKFMQAGTTHLIDRVGCMRPKIEILDEIGPGEVGFITAQIKEVAQTRVGDTITDAKRPAAEPLPGFKEVQPVVFCGLFPTDAADFEKLRESISKLRLNDASFSFEMETSAALGFGFRCGFLGLLHLEIIQERLSREYDLDLITTAPSVVYKLKLGRSKTEDAREMELHNPADMPDVNRIEEIQEPWIEATIYCPDEYLGSILKLCQDRRGIQKQLTYVGGRAQIVYELPLNEVVFDFYDRLKSISRGYASFDYHQIGHREGDLVKMSIMVNGDPVDALSMIVHRSTAEARGRGMCERLKDLIPRHLFKIPIQAAIGGKIIARETIAALRKDVTAKCYGGDITRKKKLLEKQKKGKARMREYGSVSIPQEAFIAALRMGEE</sequence>
<comment type="subcellular location">
    <subcellularLocation>
        <location evidence="8">Cell membrane</location>
        <topology evidence="8">Peripheral membrane protein</topology>
        <orientation evidence="8">Cytoplasmic side</orientation>
    </subcellularLocation>
</comment>
<dbReference type="InterPro" id="IPR035647">
    <property type="entry name" value="EFG_III/V"/>
</dbReference>
<evidence type="ECO:0000256" key="6">
    <source>
        <dbReference type="ARBA" id="ARBA00023134"/>
    </source>
</evidence>
<dbReference type="InterPro" id="IPR035654">
    <property type="entry name" value="LepA_IV"/>
</dbReference>
<keyword evidence="3 8" id="KW-0547">Nucleotide-binding</keyword>
<dbReference type="PROSITE" id="PS51722">
    <property type="entry name" value="G_TR_2"/>
    <property type="match status" value="1"/>
</dbReference>
<dbReference type="HAMAP" id="MF_00071">
    <property type="entry name" value="LepA"/>
    <property type="match status" value="1"/>
</dbReference>
<reference evidence="11" key="1">
    <citation type="journal article" date="2019" name="Int. J. Syst. Evol. Microbiol.">
        <title>The Global Catalogue of Microorganisms (GCM) 10K type strain sequencing project: providing services to taxonomists for standard genome sequencing and annotation.</title>
        <authorList>
            <consortium name="The Broad Institute Genomics Platform"/>
            <consortium name="The Broad Institute Genome Sequencing Center for Infectious Disease"/>
            <person name="Wu L."/>
            <person name="Ma J."/>
        </authorList>
    </citation>
    <scope>NUCLEOTIDE SEQUENCE [LARGE SCALE GENOMIC DNA]</scope>
    <source>
        <strain evidence="11">CGMCC 1.12449</strain>
    </source>
</reference>
<dbReference type="NCBIfam" id="TIGR00231">
    <property type="entry name" value="small_GTP"/>
    <property type="match status" value="1"/>
</dbReference>
<name>A0ABW4MBN5_9SPHN</name>
<comment type="similarity">
    <text evidence="1 8">Belongs to the TRAFAC class translation factor GTPase superfamily. Classic translation factor GTPase family. LepA subfamily.</text>
</comment>
<dbReference type="Gene3D" id="3.30.70.240">
    <property type="match status" value="1"/>
</dbReference>
<keyword evidence="10" id="KW-0251">Elongation factor</keyword>
<feature type="binding site" evidence="8">
    <location>
        <begin position="17"/>
        <end position="22"/>
    </location>
    <ligand>
        <name>GTP</name>
        <dbReference type="ChEBI" id="CHEBI:37565"/>
    </ligand>
</feature>
<dbReference type="Pfam" id="PF00009">
    <property type="entry name" value="GTP_EFTU"/>
    <property type="match status" value="1"/>
</dbReference>
<keyword evidence="2 8" id="KW-1003">Cell membrane</keyword>
<gene>
    <name evidence="8 10" type="primary">lepA</name>
    <name evidence="10" type="ORF">ACFSAG_01370</name>
</gene>
<evidence type="ECO:0000256" key="5">
    <source>
        <dbReference type="ARBA" id="ARBA00022917"/>
    </source>
</evidence>
<dbReference type="PANTHER" id="PTHR43512">
    <property type="entry name" value="TRANSLATION FACTOR GUF1-RELATED"/>
    <property type="match status" value="1"/>
</dbReference>
<dbReference type="GO" id="GO:0003746">
    <property type="term" value="F:translation elongation factor activity"/>
    <property type="evidence" value="ECO:0007669"/>
    <property type="project" value="UniProtKB-KW"/>
</dbReference>
<keyword evidence="6 8" id="KW-0342">GTP-binding</keyword>
<dbReference type="GO" id="GO:0016787">
    <property type="term" value="F:hydrolase activity"/>
    <property type="evidence" value="ECO:0007669"/>
    <property type="project" value="UniProtKB-KW"/>
</dbReference>
<dbReference type="CDD" id="cd16260">
    <property type="entry name" value="EF4_III"/>
    <property type="match status" value="1"/>
</dbReference>
<dbReference type="PROSITE" id="PS00301">
    <property type="entry name" value="G_TR_1"/>
    <property type="match status" value="1"/>
</dbReference>
<accession>A0ABW4MBN5</accession>
<evidence type="ECO:0000259" key="9">
    <source>
        <dbReference type="PROSITE" id="PS51722"/>
    </source>
</evidence>
<keyword evidence="7 8" id="KW-0472">Membrane</keyword>
<dbReference type="CDD" id="cd03709">
    <property type="entry name" value="lepA_C"/>
    <property type="match status" value="1"/>
</dbReference>
<dbReference type="InterPro" id="IPR004161">
    <property type="entry name" value="EFTu-like_2"/>
</dbReference>
<dbReference type="InterPro" id="IPR000795">
    <property type="entry name" value="T_Tr_GTP-bd_dom"/>
</dbReference>
<dbReference type="SUPFAM" id="SSF50447">
    <property type="entry name" value="Translation proteins"/>
    <property type="match status" value="1"/>
</dbReference>
<dbReference type="RefSeq" id="WP_374614725.1">
    <property type="nucleotide sequence ID" value="NZ_JBHUEL010000002.1"/>
</dbReference>
<evidence type="ECO:0000256" key="4">
    <source>
        <dbReference type="ARBA" id="ARBA00022801"/>
    </source>
</evidence>
<keyword evidence="5 8" id="KW-0648">Protein biosynthesis</keyword>
<dbReference type="PANTHER" id="PTHR43512:SF4">
    <property type="entry name" value="TRANSLATION FACTOR GUF1 HOMOLOG, CHLOROPLASTIC"/>
    <property type="match status" value="1"/>
</dbReference>
<evidence type="ECO:0000256" key="1">
    <source>
        <dbReference type="ARBA" id="ARBA00005454"/>
    </source>
</evidence>
<dbReference type="InterPro" id="IPR009000">
    <property type="entry name" value="Transl_B-barrel_sf"/>
</dbReference>
<organism evidence="10 11">
    <name type="scientific">Sphingorhabdus buctiana</name>
    <dbReference type="NCBI Taxonomy" id="1508805"/>
    <lineage>
        <taxon>Bacteria</taxon>
        <taxon>Pseudomonadati</taxon>
        <taxon>Pseudomonadota</taxon>
        <taxon>Alphaproteobacteria</taxon>
        <taxon>Sphingomonadales</taxon>
        <taxon>Sphingomonadaceae</taxon>
        <taxon>Sphingorhabdus</taxon>
    </lineage>
</organism>
<dbReference type="Proteomes" id="UP001597215">
    <property type="component" value="Unassembled WGS sequence"/>
</dbReference>
<dbReference type="Pfam" id="PF00679">
    <property type="entry name" value="EFG_C"/>
    <property type="match status" value="1"/>
</dbReference>
<dbReference type="InterPro" id="IPR006297">
    <property type="entry name" value="EF-4"/>
</dbReference>
<dbReference type="Gene3D" id="2.40.30.10">
    <property type="entry name" value="Translation factors"/>
    <property type="match status" value="1"/>
</dbReference>
<evidence type="ECO:0000256" key="3">
    <source>
        <dbReference type="ARBA" id="ARBA00022741"/>
    </source>
</evidence>
<comment type="caution">
    <text evidence="10">The sequence shown here is derived from an EMBL/GenBank/DDBJ whole genome shotgun (WGS) entry which is preliminary data.</text>
</comment>
<dbReference type="Gene3D" id="3.30.70.870">
    <property type="entry name" value="Elongation Factor G (Translational Gtpase), domain 3"/>
    <property type="match status" value="1"/>
</dbReference>
<evidence type="ECO:0000313" key="10">
    <source>
        <dbReference type="EMBL" id="MFD1765491.1"/>
    </source>
</evidence>
<dbReference type="Gene3D" id="3.30.70.2570">
    <property type="entry name" value="Elongation factor 4, C-terminal domain"/>
    <property type="match status" value="1"/>
</dbReference>
<dbReference type="InterPro" id="IPR038363">
    <property type="entry name" value="LepA_C_sf"/>
</dbReference>
<feature type="binding site" evidence="8">
    <location>
        <begin position="134"/>
        <end position="137"/>
    </location>
    <ligand>
        <name>GTP</name>
        <dbReference type="ChEBI" id="CHEBI:37565"/>
    </ligand>
</feature>
<dbReference type="Gene3D" id="3.40.50.300">
    <property type="entry name" value="P-loop containing nucleotide triphosphate hydrolases"/>
    <property type="match status" value="1"/>
</dbReference>
<dbReference type="InterPro" id="IPR031157">
    <property type="entry name" value="G_TR_CS"/>
</dbReference>
<protein>
    <recommendedName>
        <fullName evidence="8">Elongation factor 4</fullName>
        <shortName evidence="8">EF-4</shortName>
        <ecNumber evidence="8">3.6.5.n1</ecNumber>
    </recommendedName>
    <alternativeName>
        <fullName evidence="8">Ribosomal back-translocase LepA</fullName>
    </alternativeName>
</protein>
<dbReference type="NCBIfam" id="TIGR01393">
    <property type="entry name" value="lepA"/>
    <property type="match status" value="1"/>
</dbReference>
<dbReference type="InterPro" id="IPR041095">
    <property type="entry name" value="EFG_II"/>
</dbReference>
<keyword evidence="11" id="KW-1185">Reference proteome</keyword>
<dbReference type="Pfam" id="PF14492">
    <property type="entry name" value="EFG_III"/>
    <property type="match status" value="1"/>
</dbReference>
<keyword evidence="4 8" id="KW-0378">Hydrolase</keyword>
<dbReference type="Pfam" id="PF03144">
    <property type="entry name" value="GTP_EFTU_D2"/>
    <property type="match status" value="1"/>
</dbReference>
<proteinExistence type="inferred from homology"/>
<evidence type="ECO:0000256" key="7">
    <source>
        <dbReference type="ARBA" id="ARBA00023136"/>
    </source>
</evidence>
<dbReference type="EMBL" id="JBHUEL010000002">
    <property type="protein sequence ID" value="MFD1765491.1"/>
    <property type="molecule type" value="Genomic_DNA"/>
</dbReference>
<dbReference type="CDD" id="cd01890">
    <property type="entry name" value="LepA"/>
    <property type="match status" value="1"/>
</dbReference>
<evidence type="ECO:0000256" key="2">
    <source>
        <dbReference type="ARBA" id="ARBA00022475"/>
    </source>
</evidence>
<dbReference type="SUPFAM" id="SSF52540">
    <property type="entry name" value="P-loop containing nucleoside triphosphate hydrolases"/>
    <property type="match status" value="1"/>
</dbReference>
<dbReference type="PRINTS" id="PR00315">
    <property type="entry name" value="ELONGATNFCT"/>
</dbReference>
<comment type="function">
    <text evidence="8">Required for accurate and efficient protein synthesis under certain stress conditions. May act as a fidelity factor of the translation reaction, by catalyzing a one-codon backward translocation of tRNAs on improperly translocated ribosomes. Back-translocation proceeds from a post-translocation (POST) complex to a pre-translocation (PRE) complex, thus giving elongation factor G a second chance to translocate the tRNAs correctly. Binds to ribosomes in a GTP-dependent manner.</text>
</comment>
<dbReference type="Pfam" id="PF06421">
    <property type="entry name" value="LepA_C"/>
    <property type="match status" value="1"/>
</dbReference>
<evidence type="ECO:0000313" key="11">
    <source>
        <dbReference type="Proteomes" id="UP001597215"/>
    </source>
</evidence>
<comment type="catalytic activity">
    <reaction evidence="8">
        <text>GTP + H2O = GDP + phosphate + H(+)</text>
        <dbReference type="Rhea" id="RHEA:19669"/>
        <dbReference type="ChEBI" id="CHEBI:15377"/>
        <dbReference type="ChEBI" id="CHEBI:15378"/>
        <dbReference type="ChEBI" id="CHEBI:37565"/>
        <dbReference type="ChEBI" id="CHEBI:43474"/>
        <dbReference type="ChEBI" id="CHEBI:58189"/>
        <dbReference type="EC" id="3.6.5.n1"/>
    </reaction>
</comment>
<dbReference type="EC" id="3.6.5.n1" evidence="8"/>
<dbReference type="InterPro" id="IPR000640">
    <property type="entry name" value="EFG_V-like"/>
</dbReference>